<dbReference type="GeneID" id="8577757"/>
<feature type="signal peptide" evidence="2">
    <location>
        <begin position="1"/>
        <end position="16"/>
    </location>
</feature>
<comment type="caution">
    <text evidence="1">Lacks conserved residue(s) required for the propagation of feature annotation.</text>
</comment>
<dbReference type="PROSITE" id="PS51670">
    <property type="entry name" value="SHKT"/>
    <property type="match status" value="1"/>
</dbReference>
<dbReference type="PANTHER" id="PTHR21724:SF104">
    <property type="entry name" value="SHKT DOMAIN-CONTAINING PROTEIN"/>
    <property type="match status" value="1"/>
</dbReference>
<evidence type="ECO:0000313" key="5">
    <source>
        <dbReference type="Proteomes" id="UP000008549"/>
    </source>
</evidence>
<evidence type="ECO:0000313" key="6">
    <source>
        <dbReference type="WormBase" id="CBG10418"/>
    </source>
</evidence>
<gene>
    <name evidence="4 6" type="ORF">CBG10418</name>
    <name evidence="4" type="ORF">CBG_10418</name>
</gene>
<dbReference type="STRING" id="6238.A8XB59"/>
<dbReference type="Proteomes" id="UP000008549">
    <property type="component" value="Unassembled WGS sequence"/>
</dbReference>
<evidence type="ECO:0000313" key="4">
    <source>
        <dbReference type="EMBL" id="CAP29839.2"/>
    </source>
</evidence>
<reference evidence="4 5" key="2">
    <citation type="journal article" date="2011" name="PLoS Genet.">
        <title>Caenorhabditis briggsae recombinant inbred line genotypes reveal inter-strain incompatibility and the evolution of recombination.</title>
        <authorList>
            <person name="Ross J.A."/>
            <person name="Koboldt D.C."/>
            <person name="Staisch J.E."/>
            <person name="Chamberlin H.M."/>
            <person name="Gupta B.P."/>
            <person name="Miller R.D."/>
            <person name="Baird S.E."/>
            <person name="Haag E.S."/>
        </authorList>
    </citation>
    <scope>NUCLEOTIDE SEQUENCE [LARGE SCALE GENOMIC DNA]</scope>
    <source>
        <strain evidence="4 5">AF16</strain>
    </source>
</reference>
<proteinExistence type="predicted"/>
<evidence type="ECO:0000256" key="2">
    <source>
        <dbReference type="SAM" id="SignalP"/>
    </source>
</evidence>
<dbReference type="Pfam" id="PF01549">
    <property type="entry name" value="ShK"/>
    <property type="match status" value="3"/>
</dbReference>
<dbReference type="AlphaFoldDB" id="A8XB59"/>
<organism evidence="4 5">
    <name type="scientific">Caenorhabditis briggsae</name>
    <dbReference type="NCBI Taxonomy" id="6238"/>
    <lineage>
        <taxon>Eukaryota</taxon>
        <taxon>Metazoa</taxon>
        <taxon>Ecdysozoa</taxon>
        <taxon>Nematoda</taxon>
        <taxon>Chromadorea</taxon>
        <taxon>Rhabditida</taxon>
        <taxon>Rhabditina</taxon>
        <taxon>Rhabditomorpha</taxon>
        <taxon>Rhabditoidea</taxon>
        <taxon>Rhabditidae</taxon>
        <taxon>Peloderinae</taxon>
        <taxon>Caenorhabditis</taxon>
    </lineage>
</organism>
<sequence>MLFLFSFLLVFFSANAAISGDLNCTTYNGTSNHPIPRLRQLSDPRLDCSTITTAQCNSIIWRSIIATDCPSACGFCNEGGCVDAVVDCATDISICTTVGMQDFVNTYCQRTCGRCPSSTTYSSTTTASSSSSTCTSYNADSSSHCADWAANGFCTNTFYTSAQRKSYCASTCKIC</sequence>
<dbReference type="CTD" id="8577757"/>
<dbReference type="SMART" id="SM00254">
    <property type="entry name" value="ShKT"/>
    <property type="match status" value="3"/>
</dbReference>
<dbReference type="KEGG" id="cbr:CBG_10418"/>
<protein>
    <submittedName>
        <fullName evidence="4">Protein CBG10418</fullName>
    </submittedName>
</protein>
<dbReference type="WormBase" id="CBG10418">
    <property type="protein sequence ID" value="CBP35430"/>
    <property type="gene ID" value="WBGene00031807"/>
</dbReference>
<dbReference type="HOGENOM" id="CLU_098771_2_0_1"/>
<name>A8XB59_CAEBR</name>
<dbReference type="Gene3D" id="1.10.10.1940">
    <property type="match status" value="2"/>
</dbReference>
<dbReference type="EMBL" id="HE600935">
    <property type="protein sequence ID" value="CAP29839.2"/>
    <property type="molecule type" value="Genomic_DNA"/>
</dbReference>
<keyword evidence="5" id="KW-1185">Reference proteome</keyword>
<dbReference type="PANTHER" id="PTHR21724">
    <property type="entry name" value="SHKT DOMAIN-CONTAINING PROTEIN"/>
    <property type="match status" value="1"/>
</dbReference>
<dbReference type="InParanoid" id="A8XB59"/>
<evidence type="ECO:0000256" key="1">
    <source>
        <dbReference type="PROSITE-ProRule" id="PRU01005"/>
    </source>
</evidence>
<reference evidence="4 5" key="1">
    <citation type="journal article" date="2003" name="PLoS Biol.">
        <title>The genome sequence of Caenorhabditis briggsae: a platform for comparative genomics.</title>
        <authorList>
            <person name="Stein L.D."/>
            <person name="Bao Z."/>
            <person name="Blasiar D."/>
            <person name="Blumenthal T."/>
            <person name="Brent M.R."/>
            <person name="Chen N."/>
            <person name="Chinwalla A."/>
            <person name="Clarke L."/>
            <person name="Clee C."/>
            <person name="Coghlan A."/>
            <person name="Coulson A."/>
            <person name="D'Eustachio P."/>
            <person name="Fitch D.H."/>
            <person name="Fulton L.A."/>
            <person name="Fulton R.E."/>
            <person name="Griffiths-Jones S."/>
            <person name="Harris T.W."/>
            <person name="Hillier L.W."/>
            <person name="Kamath R."/>
            <person name="Kuwabara P.E."/>
            <person name="Mardis E.R."/>
            <person name="Marra M.A."/>
            <person name="Miner T.L."/>
            <person name="Minx P."/>
            <person name="Mullikin J.C."/>
            <person name="Plumb R.W."/>
            <person name="Rogers J."/>
            <person name="Schein J.E."/>
            <person name="Sohrmann M."/>
            <person name="Spieth J."/>
            <person name="Stajich J.E."/>
            <person name="Wei C."/>
            <person name="Willey D."/>
            <person name="Wilson R.K."/>
            <person name="Durbin R."/>
            <person name="Waterston R.H."/>
        </authorList>
    </citation>
    <scope>NUCLEOTIDE SEQUENCE [LARGE SCALE GENOMIC DNA]</scope>
    <source>
        <strain evidence="4 5">AF16</strain>
    </source>
</reference>
<feature type="chain" id="PRO_5002729708" evidence="2">
    <location>
        <begin position="17"/>
        <end position="175"/>
    </location>
</feature>
<dbReference type="InterPro" id="IPR003582">
    <property type="entry name" value="ShKT_dom"/>
</dbReference>
<accession>A8XB59</accession>
<dbReference type="GO" id="GO:0045087">
    <property type="term" value="P:innate immune response"/>
    <property type="evidence" value="ECO:0000318"/>
    <property type="project" value="GO_Central"/>
</dbReference>
<dbReference type="Gene3D" id="1.10.10.1870">
    <property type="entry name" value="ShTK domain-like"/>
    <property type="match status" value="1"/>
</dbReference>
<dbReference type="eggNOG" id="ENOG502TH7A">
    <property type="taxonomic scope" value="Eukaryota"/>
</dbReference>
<feature type="domain" description="ShKT" evidence="3">
    <location>
        <begin position="134"/>
        <end position="175"/>
    </location>
</feature>
<evidence type="ECO:0000259" key="3">
    <source>
        <dbReference type="PROSITE" id="PS51670"/>
    </source>
</evidence>
<dbReference type="RefSeq" id="XP_045094272.1">
    <property type="nucleotide sequence ID" value="XM_045236821.1"/>
</dbReference>
<keyword evidence="2" id="KW-0732">Signal</keyword>